<feature type="compositionally biased region" description="Low complexity" evidence="1">
    <location>
        <begin position="25"/>
        <end position="38"/>
    </location>
</feature>
<dbReference type="PANTHER" id="PTHR36451:SF1">
    <property type="entry name" value="OMEGA-HYDROXY-BETA-DIHYDROMENAQUINONE-9 SULFOTRANSFERASE STF3"/>
    <property type="match status" value="1"/>
</dbReference>
<gene>
    <name evidence="2" type="ORF">AK812_SmicGene18125</name>
</gene>
<feature type="compositionally biased region" description="Acidic residues" evidence="1">
    <location>
        <begin position="95"/>
        <end position="106"/>
    </location>
</feature>
<dbReference type="EMBL" id="LSRX01000366">
    <property type="protein sequence ID" value="OLP99323.1"/>
    <property type="molecule type" value="Genomic_DNA"/>
</dbReference>
<feature type="region of interest" description="Disordered" evidence="1">
    <location>
        <begin position="21"/>
        <end position="131"/>
    </location>
</feature>
<dbReference type="InterPro" id="IPR052736">
    <property type="entry name" value="Stf3_sulfotransferase"/>
</dbReference>
<name>A0A1Q9DVW2_SYMMI</name>
<proteinExistence type="predicted"/>
<evidence type="ECO:0000313" key="3">
    <source>
        <dbReference type="Proteomes" id="UP000186817"/>
    </source>
</evidence>
<feature type="region of interest" description="Disordered" evidence="1">
    <location>
        <begin position="312"/>
        <end position="336"/>
    </location>
</feature>
<accession>A0A1Q9DVW2</accession>
<dbReference type="Pfam" id="PF13469">
    <property type="entry name" value="Sulfotransfer_3"/>
    <property type="match status" value="1"/>
</dbReference>
<dbReference type="Proteomes" id="UP000186817">
    <property type="component" value="Unassembled WGS sequence"/>
</dbReference>
<keyword evidence="3" id="KW-1185">Reference proteome</keyword>
<feature type="compositionally biased region" description="Low complexity" evidence="1">
    <location>
        <begin position="323"/>
        <end position="334"/>
    </location>
</feature>
<protein>
    <submittedName>
        <fullName evidence="2">Uncharacterized protein</fullName>
    </submittedName>
</protein>
<feature type="compositionally biased region" description="Basic and acidic residues" evidence="1">
    <location>
        <begin position="68"/>
        <end position="94"/>
    </location>
</feature>
<sequence>MDDGKRALAKKVAAILNKHREAATQDLKQQLGQQKKMVLPPPKGAKRPPESTGEAKPSKKRPRPTTRGGEHQKLKAIRDKDRDPEPEHSGKEDGDTKDEEDEEFLGPEDVPSPPNSVDDMDEAEDDEVVESEELDQFVQESDEDADVFAGDFAVKTKNEEKKEDEETTKAVPAKVQQYLEKLDKDLVSVIPKDLTESVYANFVRLLNAEGLLKLDDIKAISSLPGTISGSLGPGKGFYNKLSIKAKAALDPWGQRPSRLPTGGQRELQWAAAELFLDWNLRLYDKISFVDGCFLADRKLGEIELDPQSWEAPPQMIMDQDGESQSQNSSPPSSSKGFVPTEIMFLSLYKDTKFFYVQKKSGTLEISDGHVTLGSWKRFLDYSGTIQWHHCKQLSPAEQNVDTGIRLASATWFILRQPHQDNFEDQVTWSRLQRRLIHLLSQEAEREIISDVGLEAMCPSHYGRTTADFMCRYLRRTEDDLKQALGQMEFKSVGVLCDASPKAKMDATSLQQPKALNCIKQDRLASRQELKALVNILSHVGMSMDAFFPRNPLTPKACEREERQLHKVNSQNLAFIYDKESGQTRFDIPMHSASVDVRLVLCADQGSPLHTCFQFLAHAGANISLIRDELLLGMTMLCGWLFRAKPSDLLMQMFQRDILKENDLEETSDETLNFSRVIEVLTSEEYFALFRIARNVLELDSETKQKTTNQKNALHDHTLKMNGEALENTLAELVTATCSSSSLGMLPDIAVSGEELKVKFRRAGSLCSALKEGHTMLLASIHEMMQYVLYLRSSPAKAAALLSTVEDETTKDAVLKALEQEWRLVLALEGSPAGAMLLRQHCSFCSFQQYREVMTVYEKNDWKVTPETTALTAAWFPQMAWSASLESIFGDLQDATKRAGRSDCGSLPNLFAVGVRSLQNRLCVQEGSTSPVKLEAGDWTGTQALGVNPKAFNPASAPACKNVVVDNILKPFPSTTAFFHNHHCLNFMQGKNPTDEAANFWVQACFSTGMLLKYSGQFYLATGSTPAVLTASGIHWVVRLKELPFVFTGSLPAETNDETRMPRQQLDEVDLMSPTESTRALVLDVGRTMVQQLRFDYEEVKLFAYTVHVCEGHLANKCGSALLLRRGPQEFCLLCFLVHSELILLSSSASLTELLLKHDIQMPKNSTKAQKVRRILGMDKVKETCAASKIAKLLASLDEADAKKRNKEKEKENKDDDLDEAAEIEWEELQEDPAAQACRELLHRLDEEEEREREEEEKKEGEAALQQPTEQQQRASRAPHHHSLDAASPEECLFALQRSMPLDTHYRAQPRLPAVYAKEEDVPTAAYQRYRSFLKQVQVRRGSESKRFVLKGQLLHLQYLAQLRQAFPEAKVVWSHRPVEEVVGSLCSLRRSQLEVFLANSPNKEEVGKGVLTYLFDALQRAREALKDTQCESLVHVRYESLVENPVEVVEDIYASFGWQVSAAHREAMKMYIEQSRTRRKRNQTGRSRYHDAPGSQSSQAGTFFPPASVTSLKRLSLSSGIGSFETDCTEMRKSGRLDFHSLWPFRHLAPLRCKKEFNRGVSVRT</sequence>
<feature type="compositionally biased region" description="Acidic residues" evidence="1">
    <location>
        <begin position="118"/>
        <end position="131"/>
    </location>
</feature>
<dbReference type="OrthoDB" id="428524at2759"/>
<comment type="caution">
    <text evidence="2">The sequence shown here is derived from an EMBL/GenBank/DDBJ whole genome shotgun (WGS) entry which is preliminary data.</text>
</comment>
<feature type="region of interest" description="Disordered" evidence="1">
    <location>
        <begin position="1474"/>
        <end position="1503"/>
    </location>
</feature>
<dbReference type="SUPFAM" id="SSF52540">
    <property type="entry name" value="P-loop containing nucleoside triphosphate hydrolases"/>
    <property type="match status" value="1"/>
</dbReference>
<evidence type="ECO:0000313" key="2">
    <source>
        <dbReference type="EMBL" id="OLP99323.1"/>
    </source>
</evidence>
<feature type="compositionally biased region" description="Polar residues" evidence="1">
    <location>
        <begin position="1265"/>
        <end position="1274"/>
    </location>
</feature>
<organism evidence="2 3">
    <name type="scientific">Symbiodinium microadriaticum</name>
    <name type="common">Dinoflagellate</name>
    <name type="synonym">Zooxanthella microadriatica</name>
    <dbReference type="NCBI Taxonomy" id="2951"/>
    <lineage>
        <taxon>Eukaryota</taxon>
        <taxon>Sar</taxon>
        <taxon>Alveolata</taxon>
        <taxon>Dinophyceae</taxon>
        <taxon>Suessiales</taxon>
        <taxon>Symbiodiniaceae</taxon>
        <taxon>Symbiodinium</taxon>
    </lineage>
</organism>
<evidence type="ECO:0000256" key="1">
    <source>
        <dbReference type="SAM" id="MobiDB-lite"/>
    </source>
</evidence>
<dbReference type="InterPro" id="IPR027417">
    <property type="entry name" value="P-loop_NTPase"/>
</dbReference>
<reference evidence="2 3" key="1">
    <citation type="submission" date="2016-02" db="EMBL/GenBank/DDBJ databases">
        <title>Genome analysis of coral dinoflagellate symbionts highlights evolutionary adaptations to a symbiotic lifestyle.</title>
        <authorList>
            <person name="Aranda M."/>
            <person name="Li Y."/>
            <person name="Liew Y.J."/>
            <person name="Baumgarten S."/>
            <person name="Simakov O."/>
            <person name="Wilson M."/>
            <person name="Piel J."/>
            <person name="Ashoor H."/>
            <person name="Bougouffa S."/>
            <person name="Bajic V.B."/>
            <person name="Ryu T."/>
            <person name="Ravasi T."/>
            <person name="Bayer T."/>
            <person name="Micklem G."/>
            <person name="Kim H."/>
            <person name="Bhak J."/>
            <person name="Lajeunesse T.C."/>
            <person name="Voolstra C.R."/>
        </authorList>
    </citation>
    <scope>NUCLEOTIDE SEQUENCE [LARGE SCALE GENOMIC DNA]</scope>
    <source>
        <strain evidence="2 3">CCMP2467</strain>
    </source>
</reference>
<feature type="region of interest" description="Disordered" evidence="1">
    <location>
        <begin position="1246"/>
        <end position="1282"/>
    </location>
</feature>
<dbReference type="PANTHER" id="PTHR36451">
    <property type="entry name" value="PAPS-DEPENDENT SULFOTRANSFERASE STF3"/>
    <property type="match status" value="1"/>
</dbReference>
<dbReference type="Gene3D" id="3.40.50.300">
    <property type="entry name" value="P-loop containing nucleotide triphosphate hydrolases"/>
    <property type="match status" value="1"/>
</dbReference>